<dbReference type="Proteomes" id="UP001515500">
    <property type="component" value="Chromosome 6"/>
</dbReference>
<dbReference type="PANTHER" id="PTHR20961">
    <property type="entry name" value="GLYCOSYLTRANSFERASE"/>
    <property type="match status" value="1"/>
</dbReference>
<keyword evidence="3" id="KW-0328">Glycosyltransferase</keyword>
<reference evidence="12" key="1">
    <citation type="submission" date="2025-08" db="UniProtKB">
        <authorList>
            <consortium name="RefSeq"/>
        </authorList>
    </citation>
    <scope>IDENTIFICATION</scope>
</reference>
<feature type="transmembrane region" description="Helical" evidence="9">
    <location>
        <begin position="27"/>
        <end position="45"/>
    </location>
</feature>
<evidence type="ECO:0000313" key="11">
    <source>
        <dbReference type="Proteomes" id="UP001515500"/>
    </source>
</evidence>
<sequence>MNFYNPTQKKSLFKQKSFSISIRSPRFLLSCFTSTFITLLIIFQIQTLKTSFSLNSSYQHISFLPLKDLRFADKPMDGHTWFMSSMNDTREDGGPEHVYFPSEASDGQLLCLSGRSISNGTKNFYGFISPVSLTSDIDLLNGLTFISDTYYDYDNLWHGMSAMIPFISWHQSKSCMLPNRWLLYRRGELRKRISPWLKELLIAIFQPKSLVIEEFNGRKTTSCLEKAVVFRRNQGSMSKEKKEQVYDLIRCKARAYCGIKKDDIDEEKVIVRLTLLLRLGKRSFKDDNAVISIFEKACLKVEDCRLRVARPNNLTFCDQVKLMSETDVLATPHGAQLTNMIFMDKNSSVMEFFPKGWKELAGVGQYVFRWIAESSGINHTGQWNDPNGERCPESNPSRCFPFYKDKQIGYNESFFSAWTASVLNEMKEQKLAKNQAKITPSYACAC</sequence>
<dbReference type="InterPro" id="IPR049625">
    <property type="entry name" value="Glyco_transf_61_cat"/>
</dbReference>
<dbReference type="PANTHER" id="PTHR20961:SF38">
    <property type="entry name" value="PROTEIN O-LINKED-MANNOSE BETA-1,4-N-ACETYLGLUCOSAMINYLTRANSFERASE 2"/>
    <property type="match status" value="1"/>
</dbReference>
<organism evidence="11 12">
    <name type="scientific">Dioscorea cayennensis subsp. rotundata</name>
    <name type="common">White Guinea yam</name>
    <name type="synonym">Dioscorea rotundata</name>
    <dbReference type="NCBI Taxonomy" id="55577"/>
    <lineage>
        <taxon>Eukaryota</taxon>
        <taxon>Viridiplantae</taxon>
        <taxon>Streptophyta</taxon>
        <taxon>Embryophyta</taxon>
        <taxon>Tracheophyta</taxon>
        <taxon>Spermatophyta</taxon>
        <taxon>Magnoliopsida</taxon>
        <taxon>Liliopsida</taxon>
        <taxon>Dioscoreales</taxon>
        <taxon>Dioscoreaceae</taxon>
        <taxon>Dioscorea</taxon>
    </lineage>
</organism>
<evidence type="ECO:0000256" key="9">
    <source>
        <dbReference type="SAM" id="Phobius"/>
    </source>
</evidence>
<evidence type="ECO:0000256" key="8">
    <source>
        <dbReference type="ARBA" id="ARBA00023180"/>
    </source>
</evidence>
<name>A0AB40BK19_DIOCR</name>
<dbReference type="RefSeq" id="XP_039127744.1">
    <property type="nucleotide sequence ID" value="XM_039271810.1"/>
</dbReference>
<evidence type="ECO:0000256" key="2">
    <source>
        <dbReference type="ARBA" id="ARBA00004881"/>
    </source>
</evidence>
<evidence type="ECO:0000256" key="5">
    <source>
        <dbReference type="ARBA" id="ARBA00022692"/>
    </source>
</evidence>
<evidence type="ECO:0000256" key="3">
    <source>
        <dbReference type="ARBA" id="ARBA00022676"/>
    </source>
</evidence>
<comment type="pathway">
    <text evidence="2">Glycan metabolism.</text>
</comment>
<keyword evidence="7 9" id="KW-0472">Membrane</keyword>
<dbReference type="AlphaFoldDB" id="A0AB40BK19"/>
<evidence type="ECO:0000256" key="7">
    <source>
        <dbReference type="ARBA" id="ARBA00023136"/>
    </source>
</evidence>
<evidence type="ECO:0000256" key="1">
    <source>
        <dbReference type="ARBA" id="ARBA00004323"/>
    </source>
</evidence>
<evidence type="ECO:0000256" key="6">
    <source>
        <dbReference type="ARBA" id="ARBA00022989"/>
    </source>
</evidence>
<dbReference type="GO" id="GO:0000139">
    <property type="term" value="C:Golgi membrane"/>
    <property type="evidence" value="ECO:0007669"/>
    <property type="project" value="UniProtKB-SubCell"/>
</dbReference>
<proteinExistence type="predicted"/>
<keyword evidence="8" id="KW-0325">Glycoprotein</keyword>
<evidence type="ECO:0000256" key="4">
    <source>
        <dbReference type="ARBA" id="ARBA00022679"/>
    </source>
</evidence>
<keyword evidence="5 9" id="KW-0812">Transmembrane</keyword>
<dbReference type="Pfam" id="PF04577">
    <property type="entry name" value="Glyco_transf_61"/>
    <property type="match status" value="1"/>
</dbReference>
<feature type="domain" description="Glycosyltransferase 61 catalytic" evidence="10">
    <location>
        <begin position="264"/>
        <end position="350"/>
    </location>
</feature>
<accession>A0AB40BK19</accession>
<dbReference type="GO" id="GO:0016763">
    <property type="term" value="F:pentosyltransferase activity"/>
    <property type="evidence" value="ECO:0007669"/>
    <property type="project" value="UniProtKB-ARBA"/>
</dbReference>
<dbReference type="InterPro" id="IPR007657">
    <property type="entry name" value="Glycosyltransferase_61"/>
</dbReference>
<keyword evidence="11" id="KW-1185">Reference proteome</keyword>
<evidence type="ECO:0000313" key="12">
    <source>
        <dbReference type="RefSeq" id="XP_039127744.1"/>
    </source>
</evidence>
<keyword evidence="6 9" id="KW-1133">Transmembrane helix</keyword>
<protein>
    <submittedName>
        <fullName evidence="12">Uncharacterized protein LOC120263832</fullName>
    </submittedName>
</protein>
<dbReference type="GeneID" id="120263832"/>
<keyword evidence="4" id="KW-0808">Transferase</keyword>
<evidence type="ECO:0000259" key="10">
    <source>
        <dbReference type="Pfam" id="PF04577"/>
    </source>
</evidence>
<comment type="subcellular location">
    <subcellularLocation>
        <location evidence="1">Golgi apparatus membrane</location>
        <topology evidence="1">Single-pass type II membrane protein</topology>
    </subcellularLocation>
</comment>
<gene>
    <name evidence="12" type="primary">LOC120263832</name>
</gene>